<dbReference type="InterPro" id="IPR045179">
    <property type="entry name" value="YgfZ/GcvT"/>
</dbReference>
<dbReference type="PIRSF" id="PIRSF006487">
    <property type="entry name" value="GcvT"/>
    <property type="match status" value="1"/>
</dbReference>
<keyword evidence="1" id="KW-0809">Transit peptide</keyword>
<dbReference type="InterPro" id="IPR006222">
    <property type="entry name" value="GCVT_N"/>
</dbReference>
<evidence type="ECO:0000259" key="4">
    <source>
        <dbReference type="Pfam" id="PF08669"/>
    </source>
</evidence>
<dbReference type="Pfam" id="PF08669">
    <property type="entry name" value="GCV_T_C"/>
    <property type="match status" value="1"/>
</dbReference>
<keyword evidence="6" id="KW-1185">Reference proteome</keyword>
<organism evidence="5 6">
    <name type="scientific">Galactobacter valiniphilus</name>
    <dbReference type="NCBI Taxonomy" id="2676122"/>
    <lineage>
        <taxon>Bacteria</taxon>
        <taxon>Bacillati</taxon>
        <taxon>Actinomycetota</taxon>
        <taxon>Actinomycetes</taxon>
        <taxon>Micrococcales</taxon>
        <taxon>Micrococcaceae</taxon>
        <taxon>Galactobacter</taxon>
    </lineage>
</organism>
<reference evidence="5 6" key="1">
    <citation type="submission" date="2018-07" db="EMBL/GenBank/DDBJ databases">
        <title>Arthrobacter sp. nov., isolated from raw cow's milk with high bacterial count.</title>
        <authorList>
            <person name="Hahne J."/>
            <person name="Isele D."/>
            <person name="Lipski A."/>
        </authorList>
    </citation>
    <scope>NUCLEOTIDE SEQUENCE [LARGE SCALE GENOMIC DNA]</scope>
    <source>
        <strain evidence="5 6">JZ R-35</strain>
    </source>
</reference>
<feature type="domain" description="Aminomethyltransferase C-terminal" evidence="4">
    <location>
        <begin position="290"/>
        <end position="358"/>
    </location>
</feature>
<dbReference type="InterPro" id="IPR017703">
    <property type="entry name" value="YgfZ/GCV_T_CS"/>
</dbReference>
<dbReference type="Pfam" id="PF01571">
    <property type="entry name" value="GCV_T"/>
    <property type="match status" value="1"/>
</dbReference>
<feature type="domain" description="GCVT N-terminal" evidence="3">
    <location>
        <begin position="61"/>
        <end position="160"/>
    </location>
</feature>
<proteinExistence type="predicted"/>
<feature type="compositionally biased region" description="Low complexity" evidence="2">
    <location>
        <begin position="13"/>
        <end position="27"/>
    </location>
</feature>
<dbReference type="InterPro" id="IPR029043">
    <property type="entry name" value="GcvT/YgfZ_C"/>
</dbReference>
<dbReference type="NCBIfam" id="TIGR03317">
    <property type="entry name" value="ygfZ_signature"/>
    <property type="match status" value="1"/>
</dbReference>
<comment type="caution">
    <text evidence="5">The sequence shown here is derived from an EMBL/GenBank/DDBJ whole genome shotgun (WGS) entry which is preliminary data.</text>
</comment>
<dbReference type="PANTHER" id="PTHR22602:SF0">
    <property type="entry name" value="TRANSFERASE CAF17, MITOCHONDRIAL-RELATED"/>
    <property type="match status" value="1"/>
</dbReference>
<evidence type="ECO:0000313" key="5">
    <source>
        <dbReference type="EMBL" id="RII43369.1"/>
    </source>
</evidence>
<dbReference type="RefSeq" id="WP_119423439.1">
    <property type="nucleotide sequence ID" value="NZ_QQXK01000003.1"/>
</dbReference>
<evidence type="ECO:0000256" key="2">
    <source>
        <dbReference type="SAM" id="MobiDB-lite"/>
    </source>
</evidence>
<dbReference type="Proteomes" id="UP000265419">
    <property type="component" value="Unassembled WGS sequence"/>
</dbReference>
<dbReference type="EMBL" id="QQXK01000003">
    <property type="protein sequence ID" value="RII43369.1"/>
    <property type="molecule type" value="Genomic_DNA"/>
</dbReference>
<evidence type="ECO:0000313" key="6">
    <source>
        <dbReference type="Proteomes" id="UP000265419"/>
    </source>
</evidence>
<gene>
    <name evidence="5" type="ORF">DWB68_01830</name>
</gene>
<evidence type="ECO:0000256" key="1">
    <source>
        <dbReference type="ARBA" id="ARBA00022946"/>
    </source>
</evidence>
<dbReference type="InterPro" id="IPR013977">
    <property type="entry name" value="GcvT_C"/>
</dbReference>
<protein>
    <submittedName>
        <fullName evidence="5">Folate-binding protein</fullName>
    </submittedName>
</protein>
<dbReference type="SUPFAM" id="SSF103025">
    <property type="entry name" value="Folate-binding domain"/>
    <property type="match status" value="1"/>
</dbReference>
<accession>A0A399JGN6</accession>
<dbReference type="GO" id="GO:0016226">
    <property type="term" value="P:iron-sulfur cluster assembly"/>
    <property type="evidence" value="ECO:0007669"/>
    <property type="project" value="TreeGrafter"/>
</dbReference>
<dbReference type="Gene3D" id="3.30.1360.120">
    <property type="entry name" value="Probable tRNA modification gtpase trme, domain 1"/>
    <property type="match status" value="1"/>
</dbReference>
<sequence length="382" mass="40945">MTEGFEPHEQAAAEEPSAALPSPERSPLLELPGAVEAAGTGVADHYGSPLIEGRELDAGRAFVDLSHWGVVTVSGPDRRSWLHSLTSQALDRLAPGAPTRTLFLDLQGRIEFDARVVDDGESTFLLVEPGFAEPLREWLHKMRFMLRVEVADASAAWAVLGSNADLPVAVQGAGPRWIDPWPDVQAGGYPYAVFEGHPGSENDWRLDLIPRAALGAVARELLAAGWRAAGLMAAEQLRIAAWEPSQAAEVDSRSIPHELDLLRTAVHLAKGCYKGQETVARTHNLGHPPRRLVFLDLDGMEHTVPAAGAEVQLDGRKVGTITSSALHHEAGPIALAIVRRNTDPAALLTVVDGETRYAAAQTTIVVPDAGSVVGRPEGIRRL</sequence>
<dbReference type="SUPFAM" id="SSF101790">
    <property type="entry name" value="Aminomethyltransferase beta-barrel domain"/>
    <property type="match status" value="1"/>
</dbReference>
<feature type="compositionally biased region" description="Basic and acidic residues" evidence="2">
    <location>
        <begin position="1"/>
        <end position="11"/>
    </location>
</feature>
<dbReference type="InterPro" id="IPR027266">
    <property type="entry name" value="TrmE/GcvT-like"/>
</dbReference>
<feature type="region of interest" description="Disordered" evidence="2">
    <location>
        <begin position="1"/>
        <end position="27"/>
    </location>
</feature>
<dbReference type="AlphaFoldDB" id="A0A399JGN6"/>
<evidence type="ECO:0000259" key="3">
    <source>
        <dbReference type="Pfam" id="PF01571"/>
    </source>
</evidence>
<dbReference type="PANTHER" id="PTHR22602">
    <property type="entry name" value="TRANSFERASE CAF17, MITOCHONDRIAL-RELATED"/>
    <property type="match status" value="1"/>
</dbReference>
<name>A0A399JGN6_9MICC</name>